<organism evidence="1 2">
    <name type="scientific">Pseudonocardia yuanmonensis</name>
    <dbReference type="NCBI Taxonomy" id="1095914"/>
    <lineage>
        <taxon>Bacteria</taxon>
        <taxon>Bacillati</taxon>
        <taxon>Actinomycetota</taxon>
        <taxon>Actinomycetes</taxon>
        <taxon>Pseudonocardiales</taxon>
        <taxon>Pseudonocardiaceae</taxon>
        <taxon>Pseudonocardia</taxon>
    </lineage>
</organism>
<evidence type="ECO:0000313" key="1">
    <source>
        <dbReference type="EMBL" id="GAA4683694.1"/>
    </source>
</evidence>
<comment type="caution">
    <text evidence="1">The sequence shown here is derived from an EMBL/GenBank/DDBJ whole genome shotgun (WGS) entry which is preliminary data.</text>
</comment>
<reference evidence="2" key="1">
    <citation type="journal article" date="2019" name="Int. J. Syst. Evol. Microbiol.">
        <title>The Global Catalogue of Microorganisms (GCM) 10K type strain sequencing project: providing services to taxonomists for standard genome sequencing and annotation.</title>
        <authorList>
            <consortium name="The Broad Institute Genomics Platform"/>
            <consortium name="The Broad Institute Genome Sequencing Center for Infectious Disease"/>
            <person name="Wu L."/>
            <person name="Ma J."/>
        </authorList>
    </citation>
    <scope>NUCLEOTIDE SEQUENCE [LARGE SCALE GENOMIC DNA]</scope>
    <source>
        <strain evidence="2">JCM 18055</strain>
    </source>
</reference>
<evidence type="ECO:0000313" key="2">
    <source>
        <dbReference type="Proteomes" id="UP001500325"/>
    </source>
</evidence>
<gene>
    <name evidence="1" type="ORF">GCM10023215_17740</name>
</gene>
<accession>A0ABP8W880</accession>
<name>A0ABP8W880_9PSEU</name>
<proteinExistence type="predicted"/>
<sequence length="59" mass="6117">MLTTLITVRPGPTFPAPEHQHVWTTASHPFPDGPVGHRTCRSCGASGLFAPTASAGHPG</sequence>
<dbReference type="EMBL" id="BAABIC010000005">
    <property type="protein sequence ID" value="GAA4683694.1"/>
    <property type="molecule type" value="Genomic_DNA"/>
</dbReference>
<keyword evidence="2" id="KW-1185">Reference proteome</keyword>
<protein>
    <submittedName>
        <fullName evidence="1">Uncharacterized protein</fullName>
    </submittedName>
</protein>
<dbReference type="RefSeq" id="WP_345379676.1">
    <property type="nucleotide sequence ID" value="NZ_BAABIC010000005.1"/>
</dbReference>
<dbReference type="Proteomes" id="UP001500325">
    <property type="component" value="Unassembled WGS sequence"/>
</dbReference>